<comment type="caution">
    <text evidence="1">The sequence shown here is derived from an EMBL/GenBank/DDBJ whole genome shotgun (WGS) entry which is preliminary data.</text>
</comment>
<dbReference type="AlphaFoldDB" id="A0A5C5G9L0"/>
<name>A0A5C5G9L0_9RHOB</name>
<keyword evidence="2" id="KW-1185">Reference proteome</keyword>
<evidence type="ECO:0000313" key="2">
    <source>
        <dbReference type="Proteomes" id="UP000314011"/>
    </source>
</evidence>
<gene>
    <name evidence="1" type="ORF">FHY64_19010</name>
</gene>
<accession>A0A5C5G9L0</accession>
<proteinExistence type="predicted"/>
<evidence type="ECO:0008006" key="3">
    <source>
        <dbReference type="Google" id="ProtNLM"/>
    </source>
</evidence>
<protein>
    <recommendedName>
        <fullName evidence="3">Chemotaxis protein</fullName>
    </recommendedName>
</protein>
<reference evidence="1 2" key="1">
    <citation type="submission" date="2019-06" db="EMBL/GenBank/DDBJ databases">
        <title>Genome of new Rhodobacteraceae sp. SM1903.</title>
        <authorList>
            <person name="Ren X."/>
        </authorList>
    </citation>
    <scope>NUCLEOTIDE SEQUENCE [LARGE SCALE GENOMIC DNA]</scope>
    <source>
        <strain evidence="1 2">SM1903</strain>
    </source>
</reference>
<dbReference type="RefSeq" id="WP_140197465.1">
    <property type="nucleotide sequence ID" value="NZ_CP065915.1"/>
</dbReference>
<evidence type="ECO:0000313" key="1">
    <source>
        <dbReference type="EMBL" id="TNY30670.1"/>
    </source>
</evidence>
<organism evidence="1 2">
    <name type="scientific">Pelagovum pacificum</name>
    <dbReference type="NCBI Taxonomy" id="2588711"/>
    <lineage>
        <taxon>Bacteria</taxon>
        <taxon>Pseudomonadati</taxon>
        <taxon>Pseudomonadota</taxon>
        <taxon>Alphaproteobacteria</taxon>
        <taxon>Rhodobacterales</taxon>
        <taxon>Paracoccaceae</taxon>
        <taxon>Pelagovum</taxon>
    </lineage>
</organism>
<sequence length="120" mass="12913">MTTAPESESPGPVIGRVADELGEIARDLSILEAAILRDGESGNDDKALQADLQKMDLLVQSVIELRRFLVKLAELYDQGGAHVDLAPALQLVRLAAMKERLRGVGPSSDLEADCAEITLF</sequence>
<dbReference type="EMBL" id="VFFF01000004">
    <property type="protein sequence ID" value="TNY30670.1"/>
    <property type="molecule type" value="Genomic_DNA"/>
</dbReference>
<dbReference type="Proteomes" id="UP000314011">
    <property type="component" value="Unassembled WGS sequence"/>
</dbReference>